<dbReference type="RefSeq" id="WP_367637225.1">
    <property type="nucleotide sequence ID" value="NZ_JBFNQN010000004.1"/>
</dbReference>
<dbReference type="InterPro" id="IPR000073">
    <property type="entry name" value="AB_hydrolase_1"/>
</dbReference>
<feature type="domain" description="AB hydrolase-1" evidence="1">
    <location>
        <begin position="32"/>
        <end position="127"/>
    </location>
</feature>
<dbReference type="PANTHER" id="PTHR37946">
    <property type="entry name" value="SLL1969 PROTEIN"/>
    <property type="match status" value="1"/>
</dbReference>
<dbReference type="SUPFAM" id="SSF53474">
    <property type="entry name" value="alpha/beta-Hydrolases"/>
    <property type="match status" value="1"/>
</dbReference>
<dbReference type="Pfam" id="PF00561">
    <property type="entry name" value="Abhydrolase_1"/>
    <property type="match status" value="1"/>
</dbReference>
<sequence>MDVTARLADYAWLARAQLRPGRPDWTGGEGCPVVLVPGIWETWHVLRDLGDALHRAGHRVHVLPGLGTNSAELAVGAEVLRRTVERLDLHGAVVVAHSKGGLIAKTALALPGVAERVAGLVAVATPFEGSRYATWFPARSVRRLSPRDPAIRRLAADLTAHPRIVAIRPRYDPHVPRAVDAAALAGAVEVEVPLDGHFRLLGDPRLHEAVVHAVEGLSA</sequence>
<dbReference type="Proteomes" id="UP001555826">
    <property type="component" value="Unassembled WGS sequence"/>
</dbReference>
<dbReference type="InterPro" id="IPR029058">
    <property type="entry name" value="AB_hydrolase_fold"/>
</dbReference>
<protein>
    <submittedName>
        <fullName evidence="2">Alpha/beta fold hydrolase</fullName>
    </submittedName>
</protein>
<name>A0ABV3P4F8_9ACTN</name>
<keyword evidence="3" id="KW-1185">Reference proteome</keyword>
<comment type="caution">
    <text evidence="2">The sequence shown here is derived from an EMBL/GenBank/DDBJ whole genome shotgun (WGS) entry which is preliminary data.</text>
</comment>
<evidence type="ECO:0000313" key="2">
    <source>
        <dbReference type="EMBL" id="MEW9264499.1"/>
    </source>
</evidence>
<keyword evidence="2" id="KW-0378">Hydrolase</keyword>
<proteinExistence type="predicted"/>
<dbReference type="PANTHER" id="PTHR37946:SF1">
    <property type="entry name" value="SLL1969 PROTEIN"/>
    <property type="match status" value="1"/>
</dbReference>
<accession>A0ABV3P4F8</accession>
<evidence type="ECO:0000259" key="1">
    <source>
        <dbReference type="Pfam" id="PF00561"/>
    </source>
</evidence>
<gene>
    <name evidence="2" type="ORF">AB1207_07050</name>
</gene>
<dbReference type="Gene3D" id="3.40.50.1820">
    <property type="entry name" value="alpha/beta hydrolase"/>
    <property type="match status" value="1"/>
</dbReference>
<dbReference type="EMBL" id="JBFNQN010000004">
    <property type="protein sequence ID" value="MEW9264499.1"/>
    <property type="molecule type" value="Genomic_DNA"/>
</dbReference>
<evidence type="ECO:0000313" key="3">
    <source>
        <dbReference type="Proteomes" id="UP001555826"/>
    </source>
</evidence>
<organism evidence="2 3">
    <name type="scientific">Kineococcus endophyticus</name>
    <dbReference type="NCBI Taxonomy" id="1181883"/>
    <lineage>
        <taxon>Bacteria</taxon>
        <taxon>Bacillati</taxon>
        <taxon>Actinomycetota</taxon>
        <taxon>Actinomycetes</taxon>
        <taxon>Kineosporiales</taxon>
        <taxon>Kineosporiaceae</taxon>
        <taxon>Kineococcus</taxon>
    </lineage>
</organism>
<reference evidence="2 3" key="1">
    <citation type="submission" date="2024-07" db="EMBL/GenBank/DDBJ databases">
        <authorList>
            <person name="Thanompreechachai J."/>
            <person name="Duangmal K."/>
        </authorList>
    </citation>
    <scope>NUCLEOTIDE SEQUENCE [LARGE SCALE GENOMIC DNA]</scope>
    <source>
        <strain evidence="2 3">KCTC 19886</strain>
    </source>
</reference>
<dbReference type="GO" id="GO:0016787">
    <property type="term" value="F:hydrolase activity"/>
    <property type="evidence" value="ECO:0007669"/>
    <property type="project" value="UniProtKB-KW"/>
</dbReference>